<evidence type="ECO:0000313" key="3">
    <source>
        <dbReference type="EMBL" id="HAT1595320.1"/>
    </source>
</evidence>
<keyword evidence="2" id="KW-0472">Membrane</keyword>
<feature type="transmembrane region" description="Helical" evidence="2">
    <location>
        <begin position="119"/>
        <end position="142"/>
    </location>
</feature>
<feature type="transmembrane region" description="Helical" evidence="2">
    <location>
        <begin position="317"/>
        <end position="340"/>
    </location>
</feature>
<sequence length="460" mass="52218">MSTSESELRKSMQQYGKQAFSETQQIKILNLLLEDAKKQLPREHEIYKLIDNFQFRLSHHIHLSEAIQFVNKFIIELESKDKDSSTVNYLKQHGFYRILYRHPRLLGQELPQNDILHKLLRYGFIGVGISAVMILLFISTAFFTAPFWLTAITTGLFVGASAYLSGILYGVVNDIFATHANLPYFLLGHQPQQTSLLRTNDKVAQGIAWGVAATFGPVVLATLLFTVAATITAFFVPIATFLLPAMMIAMPLIAVGAEFYARKKAREYLDSEENFYWIGSNDYQRRGLNYMCPTYEERAAWYANSDRNLFGFTKVPLIGLGALVGLIVLSGISMFLPPVLFVSPVIAIAIPAAFSSVTCAALTVGGIYMHINRNTQLDDRYRLEFERDEVESDLYLDEDMEYIRKIAKTYSQKDLTVEPQQEVINTENYSFLFDKKPKQTMPNTKQEEFQAGRLLQHTGT</sequence>
<organism evidence="3 4">
    <name type="scientific">Legionella pneumophila</name>
    <dbReference type="NCBI Taxonomy" id="446"/>
    <lineage>
        <taxon>Bacteria</taxon>
        <taxon>Pseudomonadati</taxon>
        <taxon>Pseudomonadota</taxon>
        <taxon>Gammaproteobacteria</taxon>
        <taxon>Legionellales</taxon>
        <taxon>Legionellaceae</taxon>
        <taxon>Legionella</taxon>
    </lineage>
</organism>
<keyword evidence="2" id="KW-1133">Transmembrane helix</keyword>
<dbReference type="Proteomes" id="UP000861567">
    <property type="component" value="Unassembled WGS sequence"/>
</dbReference>
<feature type="transmembrane region" description="Helical" evidence="2">
    <location>
        <begin position="346"/>
        <end position="371"/>
    </location>
</feature>
<evidence type="ECO:0000256" key="2">
    <source>
        <dbReference type="SAM" id="Phobius"/>
    </source>
</evidence>
<feature type="region of interest" description="Disordered" evidence="1">
    <location>
        <begin position="437"/>
        <end position="460"/>
    </location>
</feature>
<feature type="transmembrane region" description="Helical" evidence="2">
    <location>
        <begin position="241"/>
        <end position="261"/>
    </location>
</feature>
<protein>
    <submittedName>
        <fullName evidence="3">Uncharacterized protein</fullName>
    </submittedName>
</protein>
<feature type="transmembrane region" description="Helical" evidence="2">
    <location>
        <begin position="148"/>
        <end position="172"/>
    </location>
</feature>
<dbReference type="AlphaFoldDB" id="A0AAN5KP94"/>
<evidence type="ECO:0000256" key="1">
    <source>
        <dbReference type="SAM" id="MobiDB-lite"/>
    </source>
</evidence>
<accession>A0AAN5KP94</accession>
<feature type="transmembrane region" description="Helical" evidence="2">
    <location>
        <begin position="207"/>
        <end position="235"/>
    </location>
</feature>
<proteinExistence type="predicted"/>
<comment type="caution">
    <text evidence="3">The sequence shown here is derived from an EMBL/GenBank/DDBJ whole genome shotgun (WGS) entry which is preliminary data.</text>
</comment>
<keyword evidence="2" id="KW-0812">Transmembrane</keyword>
<name>A0AAN5KP94_LEGPN</name>
<evidence type="ECO:0000313" key="4">
    <source>
        <dbReference type="Proteomes" id="UP000861567"/>
    </source>
</evidence>
<reference evidence="3" key="2">
    <citation type="submission" date="2020-11" db="EMBL/GenBank/DDBJ databases">
        <authorList>
            <consortium name="NCBI Pathogen Detection Project"/>
        </authorList>
    </citation>
    <scope>NUCLEOTIDE SEQUENCE</scope>
    <source>
        <strain evidence="3">D3612</strain>
    </source>
</reference>
<gene>
    <name evidence="3" type="ORF">I8Y58_000518</name>
</gene>
<dbReference type="EMBL" id="DACSEI010000003">
    <property type="protein sequence ID" value="HAT1595320.1"/>
    <property type="molecule type" value="Genomic_DNA"/>
</dbReference>
<reference evidence="3" key="1">
    <citation type="journal article" date="2018" name="Genome Biol.">
        <title>SKESA: strategic k-mer extension for scrupulous assemblies.</title>
        <authorList>
            <person name="Souvorov A."/>
            <person name="Agarwala R."/>
            <person name="Lipman D.J."/>
        </authorList>
    </citation>
    <scope>NUCLEOTIDE SEQUENCE</scope>
    <source>
        <strain evidence="3">D3612</strain>
    </source>
</reference>